<dbReference type="PROSITE" id="PS00903">
    <property type="entry name" value="CYT_DCMP_DEAMINASES_1"/>
    <property type="match status" value="1"/>
</dbReference>
<dbReference type="PANTHER" id="PTHR11079:SF202">
    <property type="entry name" value="TRNA-SPECIFIC ADENOSINE DEAMINASE"/>
    <property type="match status" value="1"/>
</dbReference>
<evidence type="ECO:0000256" key="7">
    <source>
        <dbReference type="ARBA" id="ARBA00048045"/>
    </source>
</evidence>
<comment type="caution">
    <text evidence="10">The sequence shown here is derived from an EMBL/GenBank/DDBJ whole genome shotgun (WGS) entry which is preliminary data.</text>
</comment>
<dbReference type="InterPro" id="IPR028883">
    <property type="entry name" value="tRNA_aden_deaminase"/>
</dbReference>
<dbReference type="NCBIfam" id="NF008113">
    <property type="entry name" value="PRK10860.1"/>
    <property type="match status" value="1"/>
</dbReference>
<sequence>MGVSAQQDEDFMLLALQQAKLAAELGEVPVGAVVVYENSIIARAHNQQITTQNPTAHAEVLVLEQAAQVVENYRLPGCTLYVTLEPCLMCVGAMVHARIERLVYGAADPKTGMAGTVDNLFEQPYHNHRISYDGGIMAEKCGQLLQDFFKARRLAKKSIRSE</sequence>
<dbReference type="SUPFAM" id="SSF53927">
    <property type="entry name" value="Cytidine deaminase-like"/>
    <property type="match status" value="1"/>
</dbReference>
<dbReference type="Pfam" id="PF14437">
    <property type="entry name" value="MafB19-deam"/>
    <property type="match status" value="1"/>
</dbReference>
<evidence type="ECO:0000256" key="3">
    <source>
        <dbReference type="ARBA" id="ARBA00022694"/>
    </source>
</evidence>
<dbReference type="InterPro" id="IPR016193">
    <property type="entry name" value="Cytidine_deaminase-like"/>
</dbReference>
<dbReference type="InterPro" id="IPR002125">
    <property type="entry name" value="CMP_dCMP_dom"/>
</dbReference>
<reference evidence="10" key="1">
    <citation type="journal article" date="2014" name="Int. J. Syst. Evol. Microbiol.">
        <title>Complete genome sequence of Corynebacterium casei LMG S-19264T (=DSM 44701T), isolated from a smear-ripened cheese.</title>
        <authorList>
            <consortium name="US DOE Joint Genome Institute (JGI-PGF)"/>
            <person name="Walter F."/>
            <person name="Albersmeier A."/>
            <person name="Kalinowski J."/>
            <person name="Ruckert C."/>
        </authorList>
    </citation>
    <scope>NUCLEOTIDE SEQUENCE</scope>
    <source>
        <strain evidence="10">CGMCC 1.12181</strain>
    </source>
</reference>
<feature type="binding site" evidence="8">
    <location>
        <position position="90"/>
    </location>
    <ligand>
        <name>Zn(2+)</name>
        <dbReference type="ChEBI" id="CHEBI:29105"/>
        <note>catalytic</note>
    </ligand>
</feature>
<dbReference type="FunFam" id="3.40.140.10:FF:000005">
    <property type="entry name" value="tRNA-specific adenosine deaminase"/>
    <property type="match status" value="1"/>
</dbReference>
<keyword evidence="6 8" id="KW-0862">Zinc</keyword>
<dbReference type="EMBL" id="BMEO01000003">
    <property type="protein sequence ID" value="GGF91022.1"/>
    <property type="molecule type" value="Genomic_DNA"/>
</dbReference>
<protein>
    <recommendedName>
        <fullName evidence="8">tRNA-specific adenosine deaminase</fullName>
        <ecNumber evidence="8">3.5.4.33</ecNumber>
    </recommendedName>
</protein>
<dbReference type="PROSITE" id="PS51747">
    <property type="entry name" value="CYT_DCMP_DEAMINASES_2"/>
    <property type="match status" value="1"/>
</dbReference>
<dbReference type="CDD" id="cd01285">
    <property type="entry name" value="nucleoside_deaminase"/>
    <property type="match status" value="1"/>
</dbReference>
<comment type="subunit">
    <text evidence="2 8">Homodimer.</text>
</comment>
<feature type="domain" description="CMP/dCMP-type deaminase" evidence="9">
    <location>
        <begin position="6"/>
        <end position="118"/>
    </location>
</feature>
<comment type="function">
    <text evidence="8">Catalyzes the deamination of adenosine to inosine at the wobble position 34 of tRNA(Arg2).</text>
</comment>
<name>A0A917CJR3_9GAMM</name>
<dbReference type="EC" id="3.5.4.33" evidence="8"/>
<dbReference type="Proteomes" id="UP000605253">
    <property type="component" value="Unassembled WGS sequence"/>
</dbReference>
<reference evidence="10" key="2">
    <citation type="submission" date="2020-09" db="EMBL/GenBank/DDBJ databases">
        <authorList>
            <person name="Sun Q."/>
            <person name="Zhou Y."/>
        </authorList>
    </citation>
    <scope>NUCLEOTIDE SEQUENCE</scope>
    <source>
        <strain evidence="10">CGMCC 1.12181</strain>
    </source>
</reference>
<accession>A0A917CJR3</accession>
<gene>
    <name evidence="8 10" type="primary">tadA</name>
    <name evidence="10" type="ORF">GCM10011365_10270</name>
</gene>
<dbReference type="Gene3D" id="3.40.140.10">
    <property type="entry name" value="Cytidine Deaminase, domain 2"/>
    <property type="match status" value="1"/>
</dbReference>
<dbReference type="RefSeq" id="WP_188364617.1">
    <property type="nucleotide sequence ID" value="NZ_BAABJF010000017.1"/>
</dbReference>
<keyword evidence="11" id="KW-1185">Reference proteome</keyword>
<evidence type="ECO:0000256" key="2">
    <source>
        <dbReference type="ARBA" id="ARBA00011738"/>
    </source>
</evidence>
<organism evidence="10 11">
    <name type="scientific">Marinicella pacifica</name>
    <dbReference type="NCBI Taxonomy" id="1171543"/>
    <lineage>
        <taxon>Bacteria</taxon>
        <taxon>Pseudomonadati</taxon>
        <taxon>Pseudomonadota</taxon>
        <taxon>Gammaproteobacteria</taxon>
        <taxon>Lysobacterales</taxon>
        <taxon>Marinicellaceae</taxon>
        <taxon>Marinicella</taxon>
    </lineage>
</organism>
<dbReference type="InterPro" id="IPR058535">
    <property type="entry name" value="MafB19-deam"/>
</dbReference>
<dbReference type="AlphaFoldDB" id="A0A917CJR3"/>
<evidence type="ECO:0000256" key="5">
    <source>
        <dbReference type="ARBA" id="ARBA00022801"/>
    </source>
</evidence>
<evidence type="ECO:0000313" key="10">
    <source>
        <dbReference type="EMBL" id="GGF91022.1"/>
    </source>
</evidence>
<feature type="binding site" evidence="8">
    <location>
        <position position="87"/>
    </location>
    <ligand>
        <name>Zn(2+)</name>
        <dbReference type="ChEBI" id="CHEBI:29105"/>
        <note>catalytic</note>
    </ligand>
</feature>
<evidence type="ECO:0000256" key="6">
    <source>
        <dbReference type="ARBA" id="ARBA00022833"/>
    </source>
</evidence>
<feature type="active site" description="Proton donor" evidence="8">
    <location>
        <position position="59"/>
    </location>
</feature>
<comment type="cofactor">
    <cofactor evidence="8">
        <name>Zn(2+)</name>
        <dbReference type="ChEBI" id="CHEBI:29105"/>
    </cofactor>
    <text evidence="8">Binds 1 zinc ion per subunit.</text>
</comment>
<evidence type="ECO:0000256" key="4">
    <source>
        <dbReference type="ARBA" id="ARBA00022723"/>
    </source>
</evidence>
<keyword evidence="5 8" id="KW-0378">Hydrolase</keyword>
<keyword evidence="4 8" id="KW-0479">Metal-binding</keyword>
<proteinExistence type="inferred from homology"/>
<dbReference type="PANTHER" id="PTHR11079">
    <property type="entry name" value="CYTOSINE DEAMINASE FAMILY MEMBER"/>
    <property type="match status" value="1"/>
</dbReference>
<dbReference type="GO" id="GO:0002100">
    <property type="term" value="P:tRNA wobble adenosine to inosine editing"/>
    <property type="evidence" value="ECO:0007669"/>
    <property type="project" value="UniProtKB-UniRule"/>
</dbReference>
<evidence type="ECO:0000256" key="8">
    <source>
        <dbReference type="HAMAP-Rule" id="MF_00972"/>
    </source>
</evidence>
<evidence type="ECO:0000256" key="1">
    <source>
        <dbReference type="ARBA" id="ARBA00010669"/>
    </source>
</evidence>
<comment type="catalytic activity">
    <reaction evidence="7 8">
        <text>adenosine(34) in tRNA + H2O + H(+) = inosine(34) in tRNA + NH4(+)</text>
        <dbReference type="Rhea" id="RHEA:43168"/>
        <dbReference type="Rhea" id="RHEA-COMP:10373"/>
        <dbReference type="Rhea" id="RHEA-COMP:10374"/>
        <dbReference type="ChEBI" id="CHEBI:15377"/>
        <dbReference type="ChEBI" id="CHEBI:15378"/>
        <dbReference type="ChEBI" id="CHEBI:28938"/>
        <dbReference type="ChEBI" id="CHEBI:74411"/>
        <dbReference type="ChEBI" id="CHEBI:82852"/>
        <dbReference type="EC" id="3.5.4.33"/>
    </reaction>
</comment>
<evidence type="ECO:0000313" key="11">
    <source>
        <dbReference type="Proteomes" id="UP000605253"/>
    </source>
</evidence>
<evidence type="ECO:0000259" key="9">
    <source>
        <dbReference type="PROSITE" id="PS51747"/>
    </source>
</evidence>
<dbReference type="InterPro" id="IPR016192">
    <property type="entry name" value="APOBEC/CMP_deaminase_Zn-bd"/>
</dbReference>
<dbReference type="HAMAP" id="MF_00972">
    <property type="entry name" value="tRNA_aden_deaminase"/>
    <property type="match status" value="1"/>
</dbReference>
<dbReference type="GO" id="GO:0052717">
    <property type="term" value="F:tRNA-specific adenosine-34 deaminase activity"/>
    <property type="evidence" value="ECO:0007669"/>
    <property type="project" value="UniProtKB-UniRule"/>
</dbReference>
<comment type="similarity">
    <text evidence="1">Belongs to the cytidine and deoxycytidylate deaminase family. ADAT2 subfamily.</text>
</comment>
<feature type="binding site" evidence="8">
    <location>
        <position position="57"/>
    </location>
    <ligand>
        <name>Zn(2+)</name>
        <dbReference type="ChEBI" id="CHEBI:29105"/>
        <note>catalytic</note>
    </ligand>
</feature>
<keyword evidence="3 8" id="KW-0819">tRNA processing</keyword>
<dbReference type="GO" id="GO:0008270">
    <property type="term" value="F:zinc ion binding"/>
    <property type="evidence" value="ECO:0007669"/>
    <property type="project" value="UniProtKB-UniRule"/>
</dbReference>